<comment type="caution">
    <text evidence="1">The sequence shown here is derived from an EMBL/GenBank/DDBJ whole genome shotgun (WGS) entry which is preliminary data.</text>
</comment>
<evidence type="ECO:0000313" key="1">
    <source>
        <dbReference type="EMBL" id="ETO72095.1"/>
    </source>
</evidence>
<protein>
    <submittedName>
        <fullName evidence="1">Uncharacterized protein</fullName>
    </submittedName>
</protein>
<organism evidence="1 2">
    <name type="scientific">Phytophthora nicotianae P1976</name>
    <dbReference type="NCBI Taxonomy" id="1317066"/>
    <lineage>
        <taxon>Eukaryota</taxon>
        <taxon>Sar</taxon>
        <taxon>Stramenopiles</taxon>
        <taxon>Oomycota</taxon>
        <taxon>Peronosporomycetes</taxon>
        <taxon>Peronosporales</taxon>
        <taxon>Peronosporaceae</taxon>
        <taxon>Phytophthora</taxon>
    </lineage>
</organism>
<gene>
    <name evidence="1" type="ORF">F444_11678</name>
</gene>
<dbReference type="EMBL" id="ANJA01002098">
    <property type="protein sequence ID" value="ETO72095.1"/>
    <property type="molecule type" value="Genomic_DNA"/>
</dbReference>
<dbReference type="Proteomes" id="UP000028582">
    <property type="component" value="Unassembled WGS sequence"/>
</dbReference>
<dbReference type="AlphaFoldDB" id="A0A080ZZN4"/>
<proteinExistence type="predicted"/>
<sequence>ERDRQLRALRLDLLAPTANFTSSNEVEVTKKSKEDIARVMTQLATVEAQGDIRLARKLLDHTIVHSGLRRAAEQAKRLGITSQPWKVIKLWRELYRTSTLQALDTALHG</sequence>
<feature type="non-terminal residue" evidence="1">
    <location>
        <position position="1"/>
    </location>
</feature>
<reference evidence="1 2" key="1">
    <citation type="submission" date="2013-11" db="EMBL/GenBank/DDBJ databases">
        <title>The Genome Sequence of Phytophthora parasitica P1976.</title>
        <authorList>
            <consortium name="The Broad Institute Genomics Platform"/>
            <person name="Russ C."/>
            <person name="Tyler B."/>
            <person name="Panabieres F."/>
            <person name="Shan W."/>
            <person name="Tripathy S."/>
            <person name="Grunwald N."/>
            <person name="Machado M."/>
            <person name="Johnson C.S."/>
            <person name="Walker B."/>
            <person name="Young S."/>
            <person name="Zeng Q."/>
            <person name="Gargeya S."/>
            <person name="Fitzgerald M."/>
            <person name="Haas B."/>
            <person name="Abouelleil A."/>
            <person name="Allen A.W."/>
            <person name="Alvarado L."/>
            <person name="Arachchi H.M."/>
            <person name="Berlin A.M."/>
            <person name="Chapman S.B."/>
            <person name="Gainer-Dewar J."/>
            <person name="Goldberg J."/>
            <person name="Griggs A."/>
            <person name="Gujja S."/>
            <person name="Hansen M."/>
            <person name="Howarth C."/>
            <person name="Imamovic A."/>
            <person name="Ireland A."/>
            <person name="Larimer J."/>
            <person name="McCowan C."/>
            <person name="Murphy C."/>
            <person name="Pearson M."/>
            <person name="Poon T.W."/>
            <person name="Priest M."/>
            <person name="Roberts A."/>
            <person name="Saif S."/>
            <person name="Shea T."/>
            <person name="Sisk P."/>
            <person name="Sykes S."/>
            <person name="Wortman J."/>
            <person name="Nusbaum C."/>
            <person name="Birren B."/>
        </authorList>
    </citation>
    <scope>NUCLEOTIDE SEQUENCE [LARGE SCALE GENOMIC DNA]</scope>
    <source>
        <strain evidence="1 2">P1976</strain>
    </source>
</reference>
<evidence type="ECO:0000313" key="2">
    <source>
        <dbReference type="Proteomes" id="UP000028582"/>
    </source>
</evidence>
<dbReference type="OrthoDB" id="106983at2759"/>
<name>A0A080ZZN4_PHYNI</name>
<accession>A0A080ZZN4</accession>